<dbReference type="Gene3D" id="3.30.70.790">
    <property type="entry name" value="UreE, C-terminal domain"/>
    <property type="match status" value="1"/>
</dbReference>
<evidence type="ECO:0000256" key="4">
    <source>
        <dbReference type="ARBA" id="ARBA00023186"/>
    </source>
</evidence>
<dbReference type="Gene3D" id="2.60.260.20">
    <property type="entry name" value="Urease metallochaperone UreE, N-terminal domain"/>
    <property type="match status" value="1"/>
</dbReference>
<dbReference type="HAMAP" id="MF_00822">
    <property type="entry name" value="UreE"/>
    <property type="match status" value="1"/>
</dbReference>
<comment type="subcellular location">
    <subcellularLocation>
        <location evidence="1 5">Cytoplasm</location>
    </subcellularLocation>
</comment>
<comment type="similarity">
    <text evidence="5">Belongs to the UreE family.</text>
</comment>
<evidence type="ECO:0000313" key="7">
    <source>
        <dbReference type="EMBL" id="WFP17061.1"/>
    </source>
</evidence>
<reference evidence="7 8" key="1">
    <citation type="submission" date="2023-04" db="EMBL/GenBank/DDBJ databases">
        <title>Funneling lignin-derived compounds into biodiesel using alkali-halophilic Citricoccus sp. P2.</title>
        <authorList>
            <person name="Luo C.-B."/>
        </authorList>
    </citation>
    <scope>NUCLEOTIDE SEQUENCE [LARGE SCALE GENOMIC DNA]</scope>
    <source>
        <strain evidence="7 8">P2</strain>
    </source>
</reference>
<evidence type="ECO:0000259" key="6">
    <source>
        <dbReference type="SMART" id="SM00988"/>
    </source>
</evidence>
<name>A0ABY8H7D4_9MICC</name>
<feature type="domain" description="UreE urease accessory N-terminal" evidence="6">
    <location>
        <begin position="6"/>
        <end position="78"/>
    </location>
</feature>
<evidence type="ECO:0000256" key="3">
    <source>
        <dbReference type="ARBA" id="ARBA00022596"/>
    </source>
</evidence>
<keyword evidence="8" id="KW-1185">Reference proteome</keyword>
<accession>A0ABY8H7D4</accession>
<dbReference type="PIRSF" id="PIRSF036402">
    <property type="entry name" value="Ureas_acces_UreE"/>
    <property type="match status" value="1"/>
</dbReference>
<dbReference type="Pfam" id="PF02814">
    <property type="entry name" value="UreE_N"/>
    <property type="match status" value="1"/>
</dbReference>
<dbReference type="Proteomes" id="UP001219037">
    <property type="component" value="Chromosome"/>
</dbReference>
<dbReference type="InterPro" id="IPR036118">
    <property type="entry name" value="UreE_N_sf"/>
</dbReference>
<dbReference type="SUPFAM" id="SSF69737">
    <property type="entry name" value="Urease metallochaperone UreE, C-terminal domain"/>
    <property type="match status" value="1"/>
</dbReference>
<sequence>MIVTTTLGNTRHDDGAQLIGDRHVEKVALDSADLVKRIQRLETDHGRELGLRLPADAEDLRDGDILYLDDAGERGHAIVVSVLPTEVLVISAQSIVEMAFIAHSLGNRHLQAQFFGADSEYGSEVMVVQDDHTVRDFLDHHQAYYERQQRVMPTPFRHAAHTH</sequence>
<dbReference type="SUPFAM" id="SSF69287">
    <property type="entry name" value="Urease metallochaperone UreE, N-terminal domain"/>
    <property type="match status" value="1"/>
</dbReference>
<dbReference type="InterPro" id="IPR004029">
    <property type="entry name" value="UreE_N"/>
</dbReference>
<dbReference type="InterPro" id="IPR007864">
    <property type="entry name" value="UreE_C_dom"/>
</dbReference>
<evidence type="ECO:0000256" key="2">
    <source>
        <dbReference type="ARBA" id="ARBA00022490"/>
    </source>
</evidence>
<evidence type="ECO:0000313" key="8">
    <source>
        <dbReference type="Proteomes" id="UP001219037"/>
    </source>
</evidence>
<protein>
    <recommendedName>
        <fullName evidence="5">Urease accessory protein UreE</fullName>
    </recommendedName>
</protein>
<gene>
    <name evidence="5 7" type="primary">ureE</name>
    <name evidence="7" type="ORF">P8192_02740</name>
</gene>
<keyword evidence="2 5" id="KW-0963">Cytoplasm</keyword>
<dbReference type="RefSeq" id="WP_278158308.1">
    <property type="nucleotide sequence ID" value="NZ_CP121252.1"/>
</dbReference>
<dbReference type="EMBL" id="CP121252">
    <property type="protein sequence ID" value="WFP17061.1"/>
    <property type="molecule type" value="Genomic_DNA"/>
</dbReference>
<dbReference type="InterPro" id="IPR012406">
    <property type="entry name" value="UreE"/>
</dbReference>
<proteinExistence type="inferred from homology"/>
<organism evidence="7 8">
    <name type="scientific">Citricoccus muralis</name>
    <dbReference type="NCBI Taxonomy" id="169134"/>
    <lineage>
        <taxon>Bacteria</taxon>
        <taxon>Bacillati</taxon>
        <taxon>Actinomycetota</taxon>
        <taxon>Actinomycetes</taxon>
        <taxon>Micrococcales</taxon>
        <taxon>Micrococcaceae</taxon>
        <taxon>Citricoccus</taxon>
    </lineage>
</organism>
<dbReference type="SMART" id="SM00988">
    <property type="entry name" value="UreE_N"/>
    <property type="match status" value="1"/>
</dbReference>
<keyword evidence="3 5" id="KW-0533">Nickel</keyword>
<evidence type="ECO:0000256" key="5">
    <source>
        <dbReference type="HAMAP-Rule" id="MF_00822"/>
    </source>
</evidence>
<comment type="function">
    <text evidence="5">Involved in urease metallocenter assembly. Binds nickel. Probably functions as a nickel donor during metallocenter assembly.</text>
</comment>
<keyword evidence="4 5" id="KW-0143">Chaperone</keyword>
<evidence type="ECO:0000256" key="1">
    <source>
        <dbReference type="ARBA" id="ARBA00004496"/>
    </source>
</evidence>
<dbReference type="Pfam" id="PF05194">
    <property type="entry name" value="UreE_C"/>
    <property type="match status" value="1"/>
</dbReference>
<dbReference type="NCBIfam" id="NF009757">
    <property type="entry name" value="PRK13261.2-3"/>
    <property type="match status" value="1"/>
</dbReference>
<dbReference type="CDD" id="cd00571">
    <property type="entry name" value="UreE"/>
    <property type="match status" value="1"/>
</dbReference>